<feature type="compositionally biased region" description="Low complexity" evidence="3">
    <location>
        <begin position="325"/>
        <end position="335"/>
    </location>
</feature>
<sequence length="457" mass="50143">MEDQDRDRGFQRGRGDRGGRRRVYRARVSRGKGEGAVSGVQSGATPMKTPIILTKPAADRGQETTVKQILVKPSCHGYLLASRADWPHHCAGFSFQANDFISDEFDWLIVFWLFSQREPSQDVPALITRPSVAPSPVRSKTRGVSHQSGHSSDRSTGATQTHTGGATAGTVSGTSSSVDAVSASLSSLKLGASDHDRSPQLMKLLDENLQWNDSALEVLVDQTNFLVVGIVGPQGVGKSTILSMLAGTSPFTDSRSPLFPVQSRQAQEDGTNQTSGIDMAITQERSLQIVTFLLTVCHVIVVVQDWFTDLNIMRLLKTAEMLKPSSTSHTTHESSGLGSAEDSDEEYPNIGGISLLSSSLMAYRALPTSYDDMNIYLLPLYQPHAGNGICNKSPIYHGYPSFEVVLQALRNEIFSVHRHLLTHHSLTERNWFHFAARSWETVRKSSLIAEYNRLLCS</sequence>
<organism evidence="4 5">
    <name type="scientific">Acropora cervicornis</name>
    <name type="common">Staghorn coral</name>
    <dbReference type="NCBI Taxonomy" id="6130"/>
    <lineage>
        <taxon>Eukaryota</taxon>
        <taxon>Metazoa</taxon>
        <taxon>Cnidaria</taxon>
        <taxon>Anthozoa</taxon>
        <taxon>Hexacorallia</taxon>
        <taxon>Scleractinia</taxon>
        <taxon>Astrocoeniina</taxon>
        <taxon>Acroporidae</taxon>
        <taxon>Acropora</taxon>
    </lineage>
</organism>
<name>A0AAD9R6M5_ACRCE</name>
<dbReference type="InterPro" id="IPR039177">
    <property type="entry name" value="SMG9"/>
</dbReference>
<protein>
    <submittedName>
        <fullName evidence="4">Nonsense-mediated mRNA decay factor SMG9</fullName>
    </submittedName>
</protein>
<dbReference type="PANTHER" id="PTHR14270">
    <property type="entry name" value="NONSENSE-MEDIATED MRNA DECAY FACTOR SMG9"/>
    <property type="match status" value="1"/>
</dbReference>
<feature type="compositionally biased region" description="Basic residues" evidence="3">
    <location>
        <begin position="19"/>
        <end position="30"/>
    </location>
</feature>
<dbReference type="EMBL" id="JARQWQ010000002">
    <property type="protein sequence ID" value="KAK2573848.1"/>
    <property type="molecule type" value="Genomic_DNA"/>
</dbReference>
<evidence type="ECO:0000256" key="1">
    <source>
        <dbReference type="ARBA" id="ARBA00007712"/>
    </source>
</evidence>
<dbReference type="Gene3D" id="3.40.50.300">
    <property type="entry name" value="P-loop containing nucleotide triphosphate hydrolases"/>
    <property type="match status" value="1"/>
</dbReference>
<dbReference type="InterPro" id="IPR027417">
    <property type="entry name" value="P-loop_NTPase"/>
</dbReference>
<dbReference type="Proteomes" id="UP001249851">
    <property type="component" value="Unassembled WGS sequence"/>
</dbReference>
<feature type="compositionally biased region" description="Basic and acidic residues" evidence="3">
    <location>
        <begin position="1"/>
        <end position="18"/>
    </location>
</feature>
<dbReference type="GO" id="GO:0000184">
    <property type="term" value="P:nuclear-transcribed mRNA catabolic process, nonsense-mediated decay"/>
    <property type="evidence" value="ECO:0007669"/>
    <property type="project" value="UniProtKB-KW"/>
</dbReference>
<keyword evidence="5" id="KW-1185">Reference proteome</keyword>
<dbReference type="SUPFAM" id="SSF52540">
    <property type="entry name" value="P-loop containing nucleoside triphosphate hydrolases"/>
    <property type="match status" value="1"/>
</dbReference>
<evidence type="ECO:0000256" key="2">
    <source>
        <dbReference type="ARBA" id="ARBA00023161"/>
    </source>
</evidence>
<comment type="similarity">
    <text evidence="1">Belongs to the SMG9 family.</text>
</comment>
<reference evidence="4" key="2">
    <citation type="journal article" date="2023" name="Science">
        <title>Genomic signatures of disease resistance in endangered staghorn corals.</title>
        <authorList>
            <person name="Vollmer S.V."/>
            <person name="Selwyn J.D."/>
            <person name="Despard B.A."/>
            <person name="Roesel C.L."/>
        </authorList>
    </citation>
    <scope>NUCLEOTIDE SEQUENCE</scope>
    <source>
        <strain evidence="4">K2</strain>
    </source>
</reference>
<feature type="region of interest" description="Disordered" evidence="3">
    <location>
        <begin position="125"/>
        <end position="175"/>
    </location>
</feature>
<dbReference type="AlphaFoldDB" id="A0AAD9R6M5"/>
<feature type="compositionally biased region" description="Low complexity" evidence="3">
    <location>
        <begin position="155"/>
        <end position="175"/>
    </location>
</feature>
<evidence type="ECO:0000313" key="4">
    <source>
        <dbReference type="EMBL" id="KAK2573848.1"/>
    </source>
</evidence>
<proteinExistence type="inferred from homology"/>
<evidence type="ECO:0000313" key="5">
    <source>
        <dbReference type="Proteomes" id="UP001249851"/>
    </source>
</evidence>
<dbReference type="PANTHER" id="PTHR14270:SF0">
    <property type="entry name" value="NONSENSE-MEDIATED MRNA DECAY FACTOR SMG9"/>
    <property type="match status" value="1"/>
</dbReference>
<feature type="region of interest" description="Disordered" evidence="3">
    <location>
        <begin position="324"/>
        <end position="345"/>
    </location>
</feature>
<comment type="caution">
    <text evidence="4">The sequence shown here is derived from an EMBL/GenBank/DDBJ whole genome shotgun (WGS) entry which is preliminary data.</text>
</comment>
<reference evidence="4" key="1">
    <citation type="journal article" date="2023" name="G3 (Bethesda)">
        <title>Whole genome assembly and annotation of the endangered Caribbean coral Acropora cervicornis.</title>
        <authorList>
            <person name="Selwyn J.D."/>
            <person name="Vollmer S.V."/>
        </authorList>
    </citation>
    <scope>NUCLEOTIDE SEQUENCE</scope>
    <source>
        <strain evidence="4">K2</strain>
    </source>
</reference>
<feature type="region of interest" description="Disordered" evidence="3">
    <location>
        <begin position="1"/>
        <end position="43"/>
    </location>
</feature>
<gene>
    <name evidence="4" type="ORF">P5673_001554</name>
</gene>
<evidence type="ECO:0000256" key="3">
    <source>
        <dbReference type="SAM" id="MobiDB-lite"/>
    </source>
</evidence>
<keyword evidence="2" id="KW-0866">Nonsense-mediated mRNA decay</keyword>
<accession>A0AAD9R6M5</accession>